<dbReference type="OrthoDB" id="3324561at2"/>
<evidence type="ECO:0000256" key="5">
    <source>
        <dbReference type="SAM" id="Phobius"/>
    </source>
</evidence>
<evidence type="ECO:0000256" key="4">
    <source>
        <dbReference type="ARBA" id="ARBA00023136"/>
    </source>
</evidence>
<keyword evidence="4 5" id="KW-0472">Membrane</keyword>
<dbReference type="InterPro" id="IPR051533">
    <property type="entry name" value="WaaL-like"/>
</dbReference>
<evidence type="ECO:0000256" key="3">
    <source>
        <dbReference type="ARBA" id="ARBA00022989"/>
    </source>
</evidence>
<dbReference type="InterPro" id="IPR007016">
    <property type="entry name" value="O-antigen_ligase-rel_domated"/>
</dbReference>
<feature type="transmembrane region" description="Helical" evidence="5">
    <location>
        <begin position="379"/>
        <end position="408"/>
    </location>
</feature>
<comment type="caution">
    <text evidence="7">The sequence shown here is derived from an EMBL/GenBank/DDBJ whole genome shotgun (WGS) entry which is preliminary data.</text>
</comment>
<keyword evidence="8" id="KW-1185">Reference proteome</keyword>
<accession>A0A561VHT4</accession>
<dbReference type="Proteomes" id="UP000319927">
    <property type="component" value="Unassembled WGS sequence"/>
</dbReference>
<comment type="subcellular location">
    <subcellularLocation>
        <location evidence="1">Membrane</location>
        <topology evidence="1">Multi-pass membrane protein</topology>
    </subcellularLocation>
</comment>
<feature type="transmembrane region" description="Helical" evidence="5">
    <location>
        <begin position="236"/>
        <end position="253"/>
    </location>
</feature>
<feature type="transmembrane region" description="Helical" evidence="5">
    <location>
        <begin position="260"/>
        <end position="276"/>
    </location>
</feature>
<feature type="transmembrane region" description="Helical" evidence="5">
    <location>
        <begin position="129"/>
        <end position="150"/>
    </location>
</feature>
<keyword evidence="2 5" id="KW-0812">Transmembrane</keyword>
<feature type="transmembrane region" description="Helical" evidence="5">
    <location>
        <begin position="215"/>
        <end position="230"/>
    </location>
</feature>
<name>A0A561VHT4_9ACTN</name>
<feature type="domain" description="O-antigen ligase-related" evidence="6">
    <location>
        <begin position="219"/>
        <end position="361"/>
    </location>
</feature>
<evidence type="ECO:0000313" key="7">
    <source>
        <dbReference type="EMBL" id="TWG11182.1"/>
    </source>
</evidence>
<dbReference type="PANTHER" id="PTHR37422:SF21">
    <property type="entry name" value="EXOQ-LIKE PROTEIN"/>
    <property type="match status" value="1"/>
</dbReference>
<dbReference type="PANTHER" id="PTHR37422">
    <property type="entry name" value="TEICHURONIC ACID BIOSYNTHESIS PROTEIN TUAE"/>
    <property type="match status" value="1"/>
</dbReference>
<feature type="transmembrane region" description="Helical" evidence="5">
    <location>
        <begin position="188"/>
        <end position="208"/>
    </location>
</feature>
<feature type="transmembrane region" description="Helical" evidence="5">
    <location>
        <begin position="6"/>
        <end position="25"/>
    </location>
</feature>
<dbReference type="EMBL" id="VIXA01000005">
    <property type="protein sequence ID" value="TWG11182.1"/>
    <property type="molecule type" value="Genomic_DNA"/>
</dbReference>
<evidence type="ECO:0000259" key="6">
    <source>
        <dbReference type="Pfam" id="PF04932"/>
    </source>
</evidence>
<organism evidence="7 8">
    <name type="scientific">Micromonospora palomenae</name>
    <dbReference type="NCBI Taxonomy" id="1461247"/>
    <lineage>
        <taxon>Bacteria</taxon>
        <taxon>Bacillati</taxon>
        <taxon>Actinomycetota</taxon>
        <taxon>Actinomycetes</taxon>
        <taxon>Micromonosporales</taxon>
        <taxon>Micromonosporaceae</taxon>
        <taxon>Micromonospora</taxon>
    </lineage>
</organism>
<gene>
    <name evidence="7" type="ORF">FHX75_15274</name>
</gene>
<protein>
    <submittedName>
        <fullName evidence="7">O-antigen ligase-like membrane protein</fullName>
    </submittedName>
</protein>
<feature type="transmembrane region" description="Helical" evidence="5">
    <location>
        <begin position="162"/>
        <end position="182"/>
    </location>
</feature>
<sequence length="463" mass="48261">MTWSEFGALVVIGCAIVLIGPWFYLRAGGKRATVAMLAFALVAVEELFASARNAQEGALEAPSIVAVGHQLHSVSAFGFPLLVLIAIAAAPLLVGLSAEKRFPLAYLVPVGLLMAAAAFSGLINGGPTSAAKGASVAVLILVGMVIGRHLRDLDDRAVARTLLAVMAVKAVVAALVTAGVGARSSRFVLYYDSVTPAVAAAILLAVFLRQKWDRLHIWLALTASVVLVLSPRRTPLLALVVSSLLLLVVARGVRVIKRALVVGALMGLGLVFSSYLPESLRQRIESGLGVLTGSEQEDSATGHFNDLYRGWELGVNAPFFGLGPNARQPLGLAANKANALYIHDEFLHIWVGLGLLAALALCALVILSTVQAARTTRQAAAGGASLVESIAACFLLQMPVVLVFFPYLSTTTRWPMLFGLAAVVVAGFWAAARGPAQSPGATTSATRVTAAVVVHQANGEGKA</sequence>
<dbReference type="AlphaFoldDB" id="A0A561VHT4"/>
<dbReference type="GO" id="GO:0016874">
    <property type="term" value="F:ligase activity"/>
    <property type="evidence" value="ECO:0007669"/>
    <property type="project" value="UniProtKB-KW"/>
</dbReference>
<reference evidence="7 8" key="1">
    <citation type="submission" date="2019-06" db="EMBL/GenBank/DDBJ databases">
        <title>Sequencing the genomes of 1000 actinobacteria strains.</title>
        <authorList>
            <person name="Klenk H.-P."/>
        </authorList>
    </citation>
    <scope>NUCLEOTIDE SEQUENCE [LARGE SCALE GENOMIC DNA]</scope>
    <source>
        <strain evidence="7 8">DSM 102131</strain>
    </source>
</reference>
<keyword evidence="3 5" id="KW-1133">Transmembrane helix</keyword>
<proteinExistence type="predicted"/>
<feature type="transmembrane region" description="Helical" evidence="5">
    <location>
        <begin position="104"/>
        <end position="123"/>
    </location>
</feature>
<evidence type="ECO:0000256" key="2">
    <source>
        <dbReference type="ARBA" id="ARBA00022692"/>
    </source>
</evidence>
<evidence type="ECO:0000256" key="1">
    <source>
        <dbReference type="ARBA" id="ARBA00004141"/>
    </source>
</evidence>
<feature type="transmembrane region" description="Helical" evidence="5">
    <location>
        <begin position="71"/>
        <end position="92"/>
    </location>
</feature>
<keyword evidence="7" id="KW-0436">Ligase</keyword>
<evidence type="ECO:0000313" key="8">
    <source>
        <dbReference type="Proteomes" id="UP000319927"/>
    </source>
</evidence>
<dbReference type="RefSeq" id="WP_154943437.1">
    <property type="nucleotide sequence ID" value="NZ_VIXA01000005.1"/>
</dbReference>
<feature type="transmembrane region" description="Helical" evidence="5">
    <location>
        <begin position="347"/>
        <end position="367"/>
    </location>
</feature>
<dbReference type="GO" id="GO:0016020">
    <property type="term" value="C:membrane"/>
    <property type="evidence" value="ECO:0007669"/>
    <property type="project" value="UniProtKB-SubCell"/>
</dbReference>
<feature type="transmembrane region" description="Helical" evidence="5">
    <location>
        <begin position="414"/>
        <end position="432"/>
    </location>
</feature>
<dbReference type="Pfam" id="PF04932">
    <property type="entry name" value="Wzy_C"/>
    <property type="match status" value="1"/>
</dbReference>